<dbReference type="SUPFAM" id="SSF46785">
    <property type="entry name" value="Winged helix' DNA-binding domain"/>
    <property type="match status" value="1"/>
</dbReference>
<dbReference type="InterPro" id="IPR036390">
    <property type="entry name" value="WH_DNA-bd_sf"/>
</dbReference>
<dbReference type="PRINTS" id="PR00778">
    <property type="entry name" value="HTHARSR"/>
</dbReference>
<dbReference type="GO" id="GO:0003700">
    <property type="term" value="F:DNA-binding transcription factor activity"/>
    <property type="evidence" value="ECO:0007669"/>
    <property type="project" value="InterPro"/>
</dbReference>
<evidence type="ECO:0000313" key="7">
    <source>
        <dbReference type="Proteomes" id="UP000186308"/>
    </source>
</evidence>
<comment type="caution">
    <text evidence="6">The sequence shown here is derived from an EMBL/GenBank/DDBJ whole genome shotgun (WGS) entry which is preliminary data.</text>
</comment>
<evidence type="ECO:0000313" key="6">
    <source>
        <dbReference type="EMBL" id="SIR40627.1"/>
    </source>
</evidence>
<dbReference type="Gene3D" id="1.10.10.10">
    <property type="entry name" value="Winged helix-like DNA-binding domain superfamily/Winged helix DNA-binding domain"/>
    <property type="match status" value="1"/>
</dbReference>
<dbReference type="SMART" id="SM00418">
    <property type="entry name" value="HTH_ARSR"/>
    <property type="match status" value="1"/>
</dbReference>
<keyword evidence="3" id="KW-0804">Transcription</keyword>
<reference evidence="6 7" key="1">
    <citation type="submission" date="2017-01" db="EMBL/GenBank/DDBJ databases">
        <authorList>
            <person name="Varghese N."/>
            <person name="Submissions S."/>
        </authorList>
    </citation>
    <scope>NUCLEOTIDE SEQUENCE [LARGE SCALE GENOMIC DNA]</scope>
    <source>
        <strain evidence="6 7">ATCC 35905</strain>
    </source>
</reference>
<dbReference type="InterPro" id="IPR001845">
    <property type="entry name" value="HTH_ArsR_DNA-bd_dom"/>
</dbReference>
<dbReference type="AlphaFoldDB" id="A0A8G2CNB1"/>
<dbReference type="RefSeq" id="WP_076454714.1">
    <property type="nucleotide sequence ID" value="NZ_DAOMCH010000097.1"/>
</dbReference>
<evidence type="ECO:0000256" key="3">
    <source>
        <dbReference type="ARBA" id="ARBA00023163"/>
    </source>
</evidence>
<dbReference type="Pfam" id="PF01022">
    <property type="entry name" value="HTH_5"/>
    <property type="match status" value="1"/>
</dbReference>
<sequence length="133" mass="14122">MSGAGAATIDVAKAALVLRSLANAVRLRIVLHLLGGEQAVGDLETALDIRQPNLSQQLAELRDAGLVVARRDSRAMIYSIADDEQKRLIEALLVGFGGEPRDPVAPSVRSDTPRPDASNRQVAMFATVGPSRP</sequence>
<proteinExistence type="predicted"/>
<dbReference type="PANTHER" id="PTHR43132:SF8">
    <property type="entry name" value="HTH-TYPE TRANSCRIPTIONAL REGULATOR KMTR"/>
    <property type="match status" value="1"/>
</dbReference>
<protein>
    <submittedName>
        <fullName evidence="6">DNA-binding transcriptional regulator, ArsR family</fullName>
    </submittedName>
</protein>
<gene>
    <name evidence="6" type="ORF">SAMN05421828_12927</name>
</gene>
<evidence type="ECO:0000256" key="1">
    <source>
        <dbReference type="ARBA" id="ARBA00023015"/>
    </source>
</evidence>
<dbReference type="InterPro" id="IPR051011">
    <property type="entry name" value="Metal_resp_trans_reg"/>
</dbReference>
<dbReference type="InterPro" id="IPR036388">
    <property type="entry name" value="WH-like_DNA-bd_sf"/>
</dbReference>
<dbReference type="NCBIfam" id="NF033788">
    <property type="entry name" value="HTH_metalloreg"/>
    <property type="match status" value="1"/>
</dbReference>
<keyword evidence="2 6" id="KW-0238">DNA-binding</keyword>
<evidence type="ECO:0000256" key="2">
    <source>
        <dbReference type="ARBA" id="ARBA00023125"/>
    </source>
</evidence>
<dbReference type="Proteomes" id="UP000186308">
    <property type="component" value="Unassembled WGS sequence"/>
</dbReference>
<dbReference type="PANTHER" id="PTHR43132">
    <property type="entry name" value="ARSENICAL RESISTANCE OPERON REPRESSOR ARSR-RELATED"/>
    <property type="match status" value="1"/>
</dbReference>
<dbReference type="CDD" id="cd00090">
    <property type="entry name" value="HTH_ARSR"/>
    <property type="match status" value="1"/>
</dbReference>
<dbReference type="GO" id="GO:0003677">
    <property type="term" value="F:DNA binding"/>
    <property type="evidence" value="ECO:0007669"/>
    <property type="project" value="UniProtKB-KW"/>
</dbReference>
<dbReference type="InterPro" id="IPR011991">
    <property type="entry name" value="ArsR-like_HTH"/>
</dbReference>
<keyword evidence="1" id="KW-0805">Transcription regulation</keyword>
<evidence type="ECO:0000259" key="5">
    <source>
        <dbReference type="PROSITE" id="PS50987"/>
    </source>
</evidence>
<keyword evidence="7" id="KW-1185">Reference proteome</keyword>
<dbReference type="EMBL" id="FTNE01000029">
    <property type="protein sequence ID" value="SIR40627.1"/>
    <property type="molecule type" value="Genomic_DNA"/>
</dbReference>
<accession>A0A8G2CNB1</accession>
<name>A0A8G2CNB1_ACIRU</name>
<feature type="region of interest" description="Disordered" evidence="4">
    <location>
        <begin position="97"/>
        <end position="133"/>
    </location>
</feature>
<dbReference type="PROSITE" id="PS50987">
    <property type="entry name" value="HTH_ARSR_2"/>
    <property type="match status" value="1"/>
</dbReference>
<feature type="domain" description="HTH arsR-type" evidence="5">
    <location>
        <begin position="6"/>
        <end position="100"/>
    </location>
</feature>
<dbReference type="OrthoDB" id="194599at2"/>
<organism evidence="6 7">
    <name type="scientific">Acidiphilium rubrum</name>
    <dbReference type="NCBI Taxonomy" id="526"/>
    <lineage>
        <taxon>Bacteria</taxon>
        <taxon>Pseudomonadati</taxon>
        <taxon>Pseudomonadota</taxon>
        <taxon>Alphaproteobacteria</taxon>
        <taxon>Acetobacterales</taxon>
        <taxon>Acidocellaceae</taxon>
        <taxon>Acidiphilium</taxon>
    </lineage>
</organism>
<evidence type="ECO:0000256" key="4">
    <source>
        <dbReference type="SAM" id="MobiDB-lite"/>
    </source>
</evidence>